<dbReference type="InterPro" id="IPR010559">
    <property type="entry name" value="Sig_transdc_His_kin_internal"/>
</dbReference>
<dbReference type="SMART" id="SM00387">
    <property type="entry name" value="HATPase_c"/>
    <property type="match status" value="1"/>
</dbReference>
<evidence type="ECO:0000259" key="14">
    <source>
        <dbReference type="PROSITE" id="PS50885"/>
    </source>
</evidence>
<dbReference type="SUPFAM" id="SSF55874">
    <property type="entry name" value="ATPase domain of HSP90 chaperone/DNA topoisomerase II/histidine kinase"/>
    <property type="match status" value="1"/>
</dbReference>
<dbReference type="Pfam" id="PF00672">
    <property type="entry name" value="HAMP"/>
    <property type="match status" value="1"/>
</dbReference>
<dbReference type="PROSITE" id="PS50885">
    <property type="entry name" value="HAMP"/>
    <property type="match status" value="1"/>
</dbReference>
<dbReference type="Pfam" id="PF02518">
    <property type="entry name" value="HATPase_c"/>
    <property type="match status" value="1"/>
</dbReference>
<evidence type="ECO:0000256" key="5">
    <source>
        <dbReference type="ARBA" id="ARBA00022553"/>
    </source>
</evidence>
<keyword evidence="11 12" id="KW-0472">Membrane</keyword>
<dbReference type="Gene3D" id="3.30.565.10">
    <property type="entry name" value="Histidine kinase-like ATPase, C-terminal domain"/>
    <property type="match status" value="1"/>
</dbReference>
<comment type="caution">
    <text evidence="15">The sequence shown here is derived from an EMBL/GenBank/DDBJ whole genome shotgun (WGS) entry which is preliminary data.</text>
</comment>
<evidence type="ECO:0000256" key="8">
    <source>
        <dbReference type="ARBA" id="ARBA00022777"/>
    </source>
</evidence>
<dbReference type="InterPro" id="IPR036890">
    <property type="entry name" value="HATPase_C_sf"/>
</dbReference>
<keyword evidence="12" id="KW-1133">Transmembrane helix</keyword>
<evidence type="ECO:0000256" key="7">
    <source>
        <dbReference type="ARBA" id="ARBA00022741"/>
    </source>
</evidence>
<gene>
    <name evidence="15" type="ORF">ACFFK0_19620</name>
</gene>
<evidence type="ECO:0000256" key="11">
    <source>
        <dbReference type="ARBA" id="ARBA00023136"/>
    </source>
</evidence>
<dbReference type="PANTHER" id="PTHR34220:SF7">
    <property type="entry name" value="SENSOR HISTIDINE KINASE YPDA"/>
    <property type="match status" value="1"/>
</dbReference>
<dbReference type="RefSeq" id="WP_377472008.1">
    <property type="nucleotide sequence ID" value="NZ_JBHLWN010000076.1"/>
</dbReference>
<protein>
    <recommendedName>
        <fullName evidence="3">histidine kinase</fullName>
        <ecNumber evidence="3">2.7.13.3</ecNumber>
    </recommendedName>
</protein>
<keyword evidence="5" id="KW-0597">Phosphoprotein</keyword>
<keyword evidence="9" id="KW-0067">ATP-binding</keyword>
<evidence type="ECO:0000256" key="3">
    <source>
        <dbReference type="ARBA" id="ARBA00012438"/>
    </source>
</evidence>
<dbReference type="Gene3D" id="6.10.340.10">
    <property type="match status" value="1"/>
</dbReference>
<feature type="transmembrane region" description="Helical" evidence="12">
    <location>
        <begin position="12"/>
        <end position="32"/>
    </location>
</feature>
<comment type="subcellular location">
    <subcellularLocation>
        <location evidence="2">Cell membrane</location>
        <topology evidence="2">Multi-pass membrane protein</topology>
    </subcellularLocation>
</comment>
<evidence type="ECO:0000256" key="4">
    <source>
        <dbReference type="ARBA" id="ARBA00022475"/>
    </source>
</evidence>
<evidence type="ECO:0000256" key="9">
    <source>
        <dbReference type="ARBA" id="ARBA00022840"/>
    </source>
</evidence>
<keyword evidence="6 15" id="KW-0808">Transferase</keyword>
<keyword evidence="12" id="KW-0812">Transmembrane</keyword>
<comment type="catalytic activity">
    <reaction evidence="1">
        <text>ATP + protein L-histidine = ADP + protein N-phospho-L-histidine.</text>
        <dbReference type="EC" id="2.7.13.3"/>
    </reaction>
</comment>
<dbReference type="SUPFAM" id="SSF158472">
    <property type="entry name" value="HAMP domain-like"/>
    <property type="match status" value="1"/>
</dbReference>
<dbReference type="Pfam" id="PF06580">
    <property type="entry name" value="His_kinase"/>
    <property type="match status" value="1"/>
</dbReference>
<dbReference type="PANTHER" id="PTHR34220">
    <property type="entry name" value="SENSOR HISTIDINE KINASE YPDA"/>
    <property type="match status" value="1"/>
</dbReference>
<evidence type="ECO:0000259" key="13">
    <source>
        <dbReference type="PROSITE" id="PS50109"/>
    </source>
</evidence>
<keyword evidence="16" id="KW-1185">Reference proteome</keyword>
<dbReference type="PROSITE" id="PS50109">
    <property type="entry name" value="HIS_KIN"/>
    <property type="match status" value="1"/>
</dbReference>
<dbReference type="SMART" id="SM00304">
    <property type="entry name" value="HAMP"/>
    <property type="match status" value="1"/>
</dbReference>
<keyword evidence="8 15" id="KW-0418">Kinase</keyword>
<dbReference type="EC" id="2.7.13.3" evidence="3"/>
<dbReference type="InterPro" id="IPR004358">
    <property type="entry name" value="Sig_transdc_His_kin-like_C"/>
</dbReference>
<dbReference type="PRINTS" id="PR00344">
    <property type="entry name" value="BCTRLSENSOR"/>
</dbReference>
<accession>A0ABV6DPT5</accession>
<dbReference type="Proteomes" id="UP001589776">
    <property type="component" value="Unassembled WGS sequence"/>
</dbReference>
<proteinExistence type="predicted"/>
<evidence type="ECO:0000256" key="2">
    <source>
        <dbReference type="ARBA" id="ARBA00004651"/>
    </source>
</evidence>
<dbReference type="InterPro" id="IPR003660">
    <property type="entry name" value="HAMP_dom"/>
</dbReference>
<evidence type="ECO:0000256" key="10">
    <source>
        <dbReference type="ARBA" id="ARBA00023012"/>
    </source>
</evidence>
<reference evidence="15 16" key="1">
    <citation type="submission" date="2024-09" db="EMBL/GenBank/DDBJ databases">
        <authorList>
            <person name="Sun Q."/>
            <person name="Mori K."/>
        </authorList>
    </citation>
    <scope>NUCLEOTIDE SEQUENCE [LARGE SCALE GENOMIC DNA]</scope>
    <source>
        <strain evidence="15 16">CCM 7759</strain>
    </source>
</reference>
<feature type="domain" description="HAMP" evidence="14">
    <location>
        <begin position="297"/>
        <end position="349"/>
    </location>
</feature>
<evidence type="ECO:0000256" key="12">
    <source>
        <dbReference type="SAM" id="Phobius"/>
    </source>
</evidence>
<sequence>MRATIRTKMIGSTMLVVTISLLLSGYITYAYMSKILGEQAVKDNMTKLAQTSSSLTRMQDRLVKTAETIIADPEINARLVPRAGSTLEQNYFNKVAVMKQLQRFVALDSSLLNIMIVRPDQEVFSNNSGYEDYYAEYLKEAWFSPFLNGTNRTRFSDIHHFSYTSGAREVISYVTPYRNWEDKSSPGVYVLVIEMKKDEIDKVFADSSKDFERIILRSGDGQILYDTKRATASAQTAAGAGGFIPIRYGAMSEGWSQEAFISKQKLQDSIRPILFFYLLIVVGSLLFILLIVPTLIFNFTKPITVLTRAMRKVSSGELHTNVLIRSGDEMEVLGEGFNRMVNELDTWMKSSLREQEIKRNMQINLLLSEINPHFIYNTLNTVIYLSHAGRSKDTITITKALIDILQDTIKTGEEAFFSTLEGEMNLIAKYVHIQQYRYPGRFQVEWDIPEHLRSCVVLRLMIQPLVENALFHGIFNMEEEGLIRISATVQGEALHVTVEDNGVGLDSGIADKDMLKRNPAHSGQTKGIGFANIRERIAFHYGGQYGIDLASRPNAGTSVTIRIPYAAGEPGDLKRITGL</sequence>
<dbReference type="GO" id="GO:0004673">
    <property type="term" value="F:protein histidine kinase activity"/>
    <property type="evidence" value="ECO:0007669"/>
    <property type="project" value="UniProtKB-EC"/>
</dbReference>
<keyword evidence="10" id="KW-0902">Two-component regulatory system</keyword>
<feature type="transmembrane region" description="Helical" evidence="12">
    <location>
        <begin position="274"/>
        <end position="300"/>
    </location>
</feature>
<dbReference type="InterPro" id="IPR050640">
    <property type="entry name" value="Bact_2-comp_sensor_kinase"/>
</dbReference>
<feature type="domain" description="Histidine kinase" evidence="13">
    <location>
        <begin position="458"/>
        <end position="567"/>
    </location>
</feature>
<dbReference type="InterPro" id="IPR005467">
    <property type="entry name" value="His_kinase_dom"/>
</dbReference>
<dbReference type="CDD" id="cd06225">
    <property type="entry name" value="HAMP"/>
    <property type="match status" value="1"/>
</dbReference>
<dbReference type="InterPro" id="IPR003594">
    <property type="entry name" value="HATPase_dom"/>
</dbReference>
<dbReference type="EMBL" id="JBHLWN010000076">
    <property type="protein sequence ID" value="MFC0214617.1"/>
    <property type="molecule type" value="Genomic_DNA"/>
</dbReference>
<name>A0ABV6DPT5_9BACL</name>
<keyword evidence="4" id="KW-1003">Cell membrane</keyword>
<evidence type="ECO:0000313" key="16">
    <source>
        <dbReference type="Proteomes" id="UP001589776"/>
    </source>
</evidence>
<organism evidence="15 16">
    <name type="scientific">Paenibacillus chartarius</name>
    <dbReference type="NCBI Taxonomy" id="747481"/>
    <lineage>
        <taxon>Bacteria</taxon>
        <taxon>Bacillati</taxon>
        <taxon>Bacillota</taxon>
        <taxon>Bacilli</taxon>
        <taxon>Bacillales</taxon>
        <taxon>Paenibacillaceae</taxon>
        <taxon>Paenibacillus</taxon>
    </lineage>
</organism>
<evidence type="ECO:0000256" key="1">
    <source>
        <dbReference type="ARBA" id="ARBA00000085"/>
    </source>
</evidence>
<evidence type="ECO:0000256" key="6">
    <source>
        <dbReference type="ARBA" id="ARBA00022679"/>
    </source>
</evidence>
<evidence type="ECO:0000313" key="15">
    <source>
        <dbReference type="EMBL" id="MFC0214617.1"/>
    </source>
</evidence>
<keyword evidence="7" id="KW-0547">Nucleotide-binding</keyword>